<dbReference type="PANTHER" id="PTHR35399">
    <property type="entry name" value="SLR8030 PROTEIN"/>
    <property type="match status" value="1"/>
</dbReference>
<feature type="compositionally biased region" description="Low complexity" evidence="1">
    <location>
        <begin position="156"/>
        <end position="171"/>
    </location>
</feature>
<evidence type="ECO:0000256" key="2">
    <source>
        <dbReference type="SAM" id="SignalP"/>
    </source>
</evidence>
<dbReference type="Proteomes" id="UP001054902">
    <property type="component" value="Unassembled WGS sequence"/>
</dbReference>
<dbReference type="InterPro" id="IPR008557">
    <property type="entry name" value="PhoX"/>
</dbReference>
<dbReference type="AlphaFoldDB" id="A0AAD3CXG4"/>
<feature type="compositionally biased region" description="Polar residues" evidence="1">
    <location>
        <begin position="172"/>
        <end position="184"/>
    </location>
</feature>
<dbReference type="SUPFAM" id="SSF63825">
    <property type="entry name" value="YWTD domain"/>
    <property type="match status" value="1"/>
</dbReference>
<protein>
    <submittedName>
        <fullName evidence="3">Uncharacterized protein</fullName>
    </submittedName>
</protein>
<feature type="region of interest" description="Disordered" evidence="1">
    <location>
        <begin position="156"/>
        <end position="189"/>
    </location>
</feature>
<sequence>MKFPLVSFVLLPYALADFNGLRKLGNDKCDKDGDGFISVKCGGDDCDDKDSLIHPGAIEICGNEVDDNCNGEIDEICIGGQAVDFHEAGFCAPYSFKNGSECTSDLDCGGTCSEKSEIEGAMCMSHSDCHIEKEKGFCVFNIGSCLPITDSPTIAPSTTPSVSSSPSLTMSENPSSFPSESMAPSTAKPASYVPGELSVKCEGVTMSTGLKCALLTEAGQRVKYTDGSGDESSDRMHFRADGAGVVPHPYDGGWYYVSNSESSFSGGVGSIRFNKKGEVIGYERNLKGTKRNCGGGVTPWNTWITAEENDTSGFLYEVDPYSGHTKKINAVANGGNYESFAYDDQDPHAIRYFVTEDVEDGALVRYTPADFAYHTGNKYDILSSKDGTHEYLVLNNDGTFEWSAKENDGKKCASKFFPNAEGIDVHDRVLYVVSKEKKLLFELDLSAQTWTKSSTVSGAFNLQPDQLGRIVGERDVLYFCEDGGTGCDIHGRDSTGKYFTIVKGTKYDSESTGLAFSPDNMFMYVAFQEDSHVYAFWREDGYPFSGSVADTKYH</sequence>
<feature type="chain" id="PRO_5042272376" evidence="2">
    <location>
        <begin position="17"/>
        <end position="554"/>
    </location>
</feature>
<organism evidence="3 4">
    <name type="scientific">Chaetoceros tenuissimus</name>
    <dbReference type="NCBI Taxonomy" id="426638"/>
    <lineage>
        <taxon>Eukaryota</taxon>
        <taxon>Sar</taxon>
        <taxon>Stramenopiles</taxon>
        <taxon>Ochrophyta</taxon>
        <taxon>Bacillariophyta</taxon>
        <taxon>Coscinodiscophyceae</taxon>
        <taxon>Chaetocerotophycidae</taxon>
        <taxon>Chaetocerotales</taxon>
        <taxon>Chaetocerotaceae</taxon>
        <taxon>Chaetoceros</taxon>
    </lineage>
</organism>
<reference evidence="3 4" key="1">
    <citation type="journal article" date="2021" name="Sci. Rep.">
        <title>The genome of the diatom Chaetoceros tenuissimus carries an ancient integrated fragment of an extant virus.</title>
        <authorList>
            <person name="Hongo Y."/>
            <person name="Kimura K."/>
            <person name="Takaki Y."/>
            <person name="Yoshida Y."/>
            <person name="Baba S."/>
            <person name="Kobayashi G."/>
            <person name="Nagasaki K."/>
            <person name="Hano T."/>
            <person name="Tomaru Y."/>
        </authorList>
    </citation>
    <scope>NUCLEOTIDE SEQUENCE [LARGE SCALE GENOMIC DNA]</scope>
    <source>
        <strain evidence="3 4">NIES-3715</strain>
    </source>
</reference>
<evidence type="ECO:0000313" key="3">
    <source>
        <dbReference type="EMBL" id="GFH52735.1"/>
    </source>
</evidence>
<evidence type="ECO:0000256" key="1">
    <source>
        <dbReference type="SAM" id="MobiDB-lite"/>
    </source>
</evidence>
<gene>
    <name evidence="3" type="ORF">CTEN210_09211</name>
</gene>
<keyword evidence="4" id="KW-1185">Reference proteome</keyword>
<accession>A0AAD3CXG4</accession>
<evidence type="ECO:0000313" key="4">
    <source>
        <dbReference type="Proteomes" id="UP001054902"/>
    </source>
</evidence>
<proteinExistence type="predicted"/>
<dbReference type="Pfam" id="PF11617">
    <property type="entry name" value="Cu-binding_MopE"/>
    <property type="match status" value="1"/>
</dbReference>
<dbReference type="Pfam" id="PF05787">
    <property type="entry name" value="PhoX"/>
    <property type="match status" value="1"/>
</dbReference>
<dbReference type="EMBL" id="BLLK01000046">
    <property type="protein sequence ID" value="GFH52735.1"/>
    <property type="molecule type" value="Genomic_DNA"/>
</dbReference>
<keyword evidence="2" id="KW-0732">Signal</keyword>
<comment type="caution">
    <text evidence="3">The sequence shown here is derived from an EMBL/GenBank/DDBJ whole genome shotgun (WGS) entry which is preliminary data.</text>
</comment>
<dbReference type="InterPro" id="IPR021655">
    <property type="entry name" value="Put_metal-bd"/>
</dbReference>
<feature type="signal peptide" evidence="2">
    <location>
        <begin position="1"/>
        <end position="16"/>
    </location>
</feature>
<name>A0AAD3CXG4_9STRA</name>
<dbReference type="PANTHER" id="PTHR35399:SF2">
    <property type="entry name" value="DUF839 DOMAIN-CONTAINING PROTEIN"/>
    <property type="match status" value="1"/>
</dbReference>